<dbReference type="InterPro" id="IPR015943">
    <property type="entry name" value="WD40/YVTN_repeat-like_dom_sf"/>
</dbReference>
<evidence type="ECO:0000259" key="8">
    <source>
        <dbReference type="PROSITE" id="PS51396"/>
    </source>
</evidence>
<feature type="repeat" description="WD" evidence="5">
    <location>
        <begin position="127"/>
        <end position="173"/>
    </location>
</feature>
<feature type="compositionally biased region" description="Low complexity" evidence="6">
    <location>
        <begin position="90"/>
        <end position="102"/>
    </location>
</feature>
<keyword evidence="2" id="KW-0963">Cytoplasm</keyword>
<dbReference type="Gene3D" id="3.10.20.870">
    <property type="entry name" value="PFU (PLAA family ubiquitin binding), C-terminal domain"/>
    <property type="match status" value="1"/>
</dbReference>
<evidence type="ECO:0008006" key="10">
    <source>
        <dbReference type="Google" id="ProtNLM"/>
    </source>
</evidence>
<dbReference type="Gene3D" id="1.25.10.10">
    <property type="entry name" value="Leucine-rich Repeat Variant"/>
    <property type="match status" value="1"/>
</dbReference>
<dbReference type="GO" id="GO:0043130">
    <property type="term" value="F:ubiquitin binding"/>
    <property type="evidence" value="ECO:0007669"/>
    <property type="project" value="TreeGrafter"/>
</dbReference>
<dbReference type="InterPro" id="IPR001680">
    <property type="entry name" value="WD40_rpt"/>
</dbReference>
<keyword evidence="4" id="KW-0677">Repeat</keyword>
<dbReference type="PANTHER" id="PTHR19849:SF0">
    <property type="entry name" value="PHOSPHOLIPASE A-2-ACTIVATING PROTEIN"/>
    <property type="match status" value="1"/>
</dbReference>
<dbReference type="SMART" id="SM00320">
    <property type="entry name" value="WD40"/>
    <property type="match status" value="6"/>
</dbReference>
<dbReference type="Pfam" id="PF08324">
    <property type="entry name" value="PUL"/>
    <property type="match status" value="1"/>
</dbReference>
<feature type="region of interest" description="Disordered" evidence="6">
    <location>
        <begin position="532"/>
        <end position="551"/>
    </location>
</feature>
<evidence type="ECO:0000256" key="4">
    <source>
        <dbReference type="ARBA" id="ARBA00022737"/>
    </source>
</evidence>
<dbReference type="PROSITE" id="PS51394">
    <property type="entry name" value="PFU"/>
    <property type="match status" value="1"/>
</dbReference>
<dbReference type="PROSITE" id="PS51396">
    <property type="entry name" value="PUL"/>
    <property type="match status" value="1"/>
</dbReference>
<feature type="domain" description="PUL" evidence="8">
    <location>
        <begin position="564"/>
        <end position="837"/>
    </location>
</feature>
<accession>A0A7S2ULF7</accession>
<dbReference type="InterPro" id="IPR038122">
    <property type="entry name" value="PFU_sf"/>
</dbReference>
<keyword evidence="3 5" id="KW-0853">WD repeat</keyword>
<dbReference type="SUPFAM" id="SSF50978">
    <property type="entry name" value="WD40 repeat-like"/>
    <property type="match status" value="1"/>
</dbReference>
<feature type="compositionally biased region" description="Polar residues" evidence="6">
    <location>
        <begin position="540"/>
        <end position="551"/>
    </location>
</feature>
<sequence length="838" mass="88942">MQVDSLDEYQLSVALLSDAEPVRALGVMGADDDVSLLSGSQGGLVSVHEHVLDGSRRNTLIQPGGTEGNNRHPHQISSLLVVSPNDSTGKSKSSSSSSSNSSYYVTGCKDSKIRVFDGTTHELLHTLAGHENAVTSLSLLSFSNDDSTRALVSGSWDGTAKLWKWTDSTISTVIPMLLTTLEGHENTVSVCALPPDSSAGSSFSSGRRARLCTGSAGIAEGNVIRDHSVRVWDVLLSQDGRAATATLVHRVANDHDGPIRDMAFDVDANVVVTCSNDGTIKLRNPDTGTTVSTYTTTFLSSPPMLLSVICLGQGKYVSTSEDGNAHFWDTATGSTQVIGHPNTVWKALALPNTNGDFCTACHDGSVRIFTKDVLRAASTEEQVAFQKEVELARQKTQSGPSQEEIAKLPKWELNALQQGRSEGMVQVFNKGGKAIAAQWSAASSTWIEVGEVTGMGGTSENAGSINGVQYDHVLPIEIDLPSGGLSNLQIGYNAGQNPFVVAQAFIDEHMLDQNYLAQIADYIRQRVGDAAGPTLGDGSTGNTAPTSTSTAMDITMAPPPKVYQHLPMKGFLSFETGADAKTLGKISSKLSEFNTDVSSFNDTDLSALPELIQTLAMTNRYHATKMTPSDLAVLHTLIRTWDCSRVFPALDLARLTVLHPDASKSQNTTYWSGVIQCALEKCKEVVDQNVQGTAAVAVPMLSLRLFANCFKGGSGSLAAASTNIVGILECAQQFCNSSNKNIRLSVATVLLNASSYVYSTKNTNAIPPIVSLGSAILTSGLYETEAIVRSLVAMGTVLLVSSSSAVEDQVSLLNQIQLVAAQHGDKAKSIAAEIQSIF</sequence>
<dbReference type="InterPro" id="IPR011989">
    <property type="entry name" value="ARM-like"/>
</dbReference>
<evidence type="ECO:0000256" key="3">
    <source>
        <dbReference type="ARBA" id="ARBA00022574"/>
    </source>
</evidence>
<dbReference type="Pfam" id="PF00400">
    <property type="entry name" value="WD40"/>
    <property type="match status" value="3"/>
</dbReference>
<dbReference type="GO" id="GO:0005737">
    <property type="term" value="C:cytoplasm"/>
    <property type="evidence" value="ECO:0007669"/>
    <property type="project" value="UniProtKB-SubCell"/>
</dbReference>
<feature type="domain" description="PFU" evidence="7">
    <location>
        <begin position="438"/>
        <end position="537"/>
    </location>
</feature>
<reference evidence="9" key="1">
    <citation type="submission" date="2021-01" db="EMBL/GenBank/DDBJ databases">
        <authorList>
            <person name="Corre E."/>
            <person name="Pelletier E."/>
            <person name="Niang G."/>
            <person name="Scheremetjew M."/>
            <person name="Finn R."/>
            <person name="Kale V."/>
            <person name="Holt S."/>
            <person name="Cochrane G."/>
            <person name="Meng A."/>
            <person name="Brown T."/>
            <person name="Cohen L."/>
        </authorList>
    </citation>
    <scope>NUCLEOTIDE SEQUENCE</scope>
    <source>
        <strain evidence="9">CCMP2084</strain>
    </source>
</reference>
<comment type="subcellular location">
    <subcellularLocation>
        <location evidence="1">Cytoplasm</location>
    </subcellularLocation>
</comment>
<dbReference type="PANTHER" id="PTHR19849">
    <property type="entry name" value="PHOSPHOLIPASE A-2-ACTIVATING PROTEIN"/>
    <property type="match status" value="1"/>
</dbReference>
<evidence type="ECO:0000259" key="7">
    <source>
        <dbReference type="PROSITE" id="PS51394"/>
    </source>
</evidence>
<dbReference type="GO" id="GO:0010992">
    <property type="term" value="P:ubiquitin recycling"/>
    <property type="evidence" value="ECO:0007669"/>
    <property type="project" value="TreeGrafter"/>
</dbReference>
<evidence type="ECO:0000256" key="2">
    <source>
        <dbReference type="ARBA" id="ARBA00022490"/>
    </source>
</evidence>
<dbReference type="EMBL" id="HBHQ01022663">
    <property type="protein sequence ID" value="CAD9823508.1"/>
    <property type="molecule type" value="Transcribed_RNA"/>
</dbReference>
<evidence type="ECO:0000256" key="5">
    <source>
        <dbReference type="PROSITE-ProRule" id="PRU00221"/>
    </source>
</evidence>
<name>A0A7S2ULF7_9STRA</name>
<proteinExistence type="predicted"/>
<dbReference type="GO" id="GO:0043161">
    <property type="term" value="P:proteasome-mediated ubiquitin-dependent protein catabolic process"/>
    <property type="evidence" value="ECO:0007669"/>
    <property type="project" value="TreeGrafter"/>
</dbReference>
<evidence type="ECO:0000256" key="6">
    <source>
        <dbReference type="SAM" id="MobiDB-lite"/>
    </source>
</evidence>
<evidence type="ECO:0000256" key="1">
    <source>
        <dbReference type="ARBA" id="ARBA00004496"/>
    </source>
</evidence>
<dbReference type="AlphaFoldDB" id="A0A7S2ULF7"/>
<dbReference type="Gene3D" id="2.130.10.10">
    <property type="entry name" value="YVTN repeat-like/Quinoprotein amine dehydrogenase"/>
    <property type="match status" value="1"/>
</dbReference>
<dbReference type="InterPro" id="IPR036322">
    <property type="entry name" value="WD40_repeat_dom_sf"/>
</dbReference>
<feature type="repeat" description="WD" evidence="5">
    <location>
        <begin position="252"/>
        <end position="293"/>
    </location>
</feature>
<dbReference type="GO" id="GO:0005634">
    <property type="term" value="C:nucleus"/>
    <property type="evidence" value="ECO:0007669"/>
    <property type="project" value="TreeGrafter"/>
</dbReference>
<gene>
    <name evidence="9" type="ORF">ASEP1449_LOCUS15342</name>
</gene>
<dbReference type="Pfam" id="PF09070">
    <property type="entry name" value="PFU"/>
    <property type="match status" value="1"/>
</dbReference>
<dbReference type="InterPro" id="IPR015155">
    <property type="entry name" value="PFU"/>
</dbReference>
<evidence type="ECO:0000313" key="9">
    <source>
        <dbReference type="EMBL" id="CAD9823508.1"/>
    </source>
</evidence>
<feature type="region of interest" description="Disordered" evidence="6">
    <location>
        <begin position="82"/>
        <end position="102"/>
    </location>
</feature>
<organism evidence="9">
    <name type="scientific">Attheya septentrionalis</name>
    <dbReference type="NCBI Taxonomy" id="420275"/>
    <lineage>
        <taxon>Eukaryota</taxon>
        <taxon>Sar</taxon>
        <taxon>Stramenopiles</taxon>
        <taxon>Ochrophyta</taxon>
        <taxon>Bacillariophyta</taxon>
        <taxon>Coscinodiscophyceae</taxon>
        <taxon>Chaetocerotophycidae</taxon>
        <taxon>Chaetocerotales</taxon>
        <taxon>Attheyaceae</taxon>
        <taxon>Attheya</taxon>
    </lineage>
</organism>
<dbReference type="PROSITE" id="PS50082">
    <property type="entry name" value="WD_REPEATS_2"/>
    <property type="match status" value="2"/>
</dbReference>
<dbReference type="InterPro" id="IPR013535">
    <property type="entry name" value="PUL_dom"/>
</dbReference>
<protein>
    <recommendedName>
        <fullName evidence="10">Phospholipase A-2-activating protein</fullName>
    </recommendedName>
</protein>